<dbReference type="UniPathway" id="UPA00031">
    <property type="reaction ID" value="UER00012"/>
</dbReference>
<evidence type="ECO:0000313" key="12">
    <source>
        <dbReference type="Proteomes" id="UP000092213"/>
    </source>
</evidence>
<proteinExistence type="inferred from homology"/>
<dbReference type="GO" id="GO:0004400">
    <property type="term" value="F:histidinol-phosphate transaminase activity"/>
    <property type="evidence" value="ECO:0007669"/>
    <property type="project" value="UniProtKB-UniRule"/>
</dbReference>
<sequence>MSHYWSPVVAGLSPYVPGEQPKLANLIKLNTNENPFGPSPKALAAMRAACDDALRLYPDPASDRLRQAIANHYGVTLPQIFVGNGSDEVLAIAFQALLDHDAPLRFPDITYSFYPVYCGLYGVRYQTIPLTADFRIDVADYLPAPGQAYGPILFPNPNAPTGRALPLAEIERIVAANRDAVVVVDEAYVDFGAESAVPLVQRHDNLLVVQTLSKSRSLAGLRLGYAIGSPALIEGLERVKNSFNSYPVDRVAQAGAAAAIEDAEYFDRTRSAVIQTREALVESLGSLGFDVIPSAANFVFARHPASDAATLAAALRERGIIVRHFSHPRIDQYLRISIGTPSECDALVHALRTILV</sequence>
<evidence type="ECO:0000256" key="7">
    <source>
        <dbReference type="ARBA" id="ARBA00022898"/>
    </source>
</evidence>
<dbReference type="InterPro" id="IPR050106">
    <property type="entry name" value="HistidinolP_aminotransfase"/>
</dbReference>
<dbReference type="InterPro" id="IPR001917">
    <property type="entry name" value="Aminotrans_II_pyridoxalP_BS"/>
</dbReference>
<evidence type="ECO:0000256" key="9">
    <source>
        <dbReference type="HAMAP-Rule" id="MF_01023"/>
    </source>
</evidence>
<dbReference type="GO" id="GO:0000105">
    <property type="term" value="P:L-histidine biosynthetic process"/>
    <property type="evidence" value="ECO:0007669"/>
    <property type="project" value="UniProtKB-UniRule"/>
</dbReference>
<evidence type="ECO:0000313" key="11">
    <source>
        <dbReference type="EMBL" id="ANN71455.1"/>
    </source>
</evidence>
<evidence type="ECO:0000256" key="5">
    <source>
        <dbReference type="ARBA" id="ARBA00022576"/>
    </source>
</evidence>
<comment type="cofactor">
    <cofactor evidence="1 9">
        <name>pyridoxal 5'-phosphate</name>
        <dbReference type="ChEBI" id="CHEBI:597326"/>
    </cofactor>
</comment>
<reference evidence="11 12" key="1">
    <citation type="submission" date="2016-06" db="EMBL/GenBank/DDBJ databases">
        <title>Complete genome sequences of Bordetella bronchialis and Bordetella flabilis.</title>
        <authorList>
            <person name="LiPuma J.J."/>
            <person name="Spilker T."/>
        </authorList>
    </citation>
    <scope>NUCLEOTIDE SEQUENCE [LARGE SCALE GENOMIC DNA]</scope>
    <source>
        <strain evidence="11 12">AU17976</strain>
    </source>
</reference>
<dbReference type="PROSITE" id="PS00599">
    <property type="entry name" value="AA_TRANSFER_CLASS_2"/>
    <property type="match status" value="1"/>
</dbReference>
<keyword evidence="9" id="KW-0368">Histidine biosynthesis</keyword>
<dbReference type="InterPro" id="IPR004839">
    <property type="entry name" value="Aminotransferase_I/II_large"/>
</dbReference>
<dbReference type="EC" id="2.6.1.9" evidence="9"/>
<dbReference type="Gene3D" id="3.40.640.10">
    <property type="entry name" value="Type I PLP-dependent aspartate aminotransferase-like (Major domain)"/>
    <property type="match status" value="1"/>
</dbReference>
<dbReference type="CDD" id="cd00609">
    <property type="entry name" value="AAT_like"/>
    <property type="match status" value="1"/>
</dbReference>
<dbReference type="GO" id="GO:0030170">
    <property type="term" value="F:pyridoxal phosphate binding"/>
    <property type="evidence" value="ECO:0007669"/>
    <property type="project" value="InterPro"/>
</dbReference>
<gene>
    <name evidence="9" type="primary">hisC</name>
    <name evidence="11" type="ORF">BAU08_09030</name>
</gene>
<dbReference type="STRING" id="463025.BAU08_09030"/>
<dbReference type="InterPro" id="IPR015422">
    <property type="entry name" value="PyrdxlP-dep_Trfase_small"/>
</dbReference>
<comment type="similarity">
    <text evidence="3 9">Belongs to the class-II pyridoxal-phosphate-dependent aminotransferase family. Histidinol-phosphate aminotransferase subfamily.</text>
</comment>
<dbReference type="InterPro" id="IPR015421">
    <property type="entry name" value="PyrdxlP-dep_Trfase_major"/>
</dbReference>
<keyword evidence="5 9" id="KW-0032">Aminotransferase</keyword>
<evidence type="ECO:0000256" key="1">
    <source>
        <dbReference type="ARBA" id="ARBA00001933"/>
    </source>
</evidence>
<dbReference type="NCBIfam" id="TIGR01141">
    <property type="entry name" value="hisC"/>
    <property type="match status" value="1"/>
</dbReference>
<dbReference type="EMBL" id="CP016171">
    <property type="protein sequence ID" value="ANN71455.1"/>
    <property type="molecule type" value="Genomic_DNA"/>
</dbReference>
<organism evidence="11 12">
    <name type="scientific">Bordetella bronchialis</name>
    <dbReference type="NCBI Taxonomy" id="463025"/>
    <lineage>
        <taxon>Bacteria</taxon>
        <taxon>Pseudomonadati</taxon>
        <taxon>Pseudomonadota</taxon>
        <taxon>Betaproteobacteria</taxon>
        <taxon>Burkholderiales</taxon>
        <taxon>Alcaligenaceae</taxon>
        <taxon>Bordetella</taxon>
    </lineage>
</organism>
<dbReference type="Proteomes" id="UP000092213">
    <property type="component" value="Chromosome"/>
</dbReference>
<dbReference type="HAMAP" id="MF_01023">
    <property type="entry name" value="HisC_aminotrans_2"/>
    <property type="match status" value="1"/>
</dbReference>
<dbReference type="RefSeq" id="WP_066668979.1">
    <property type="nucleotide sequence ID" value="NZ_CP016171.1"/>
</dbReference>
<comment type="catalytic activity">
    <reaction evidence="8 9">
        <text>L-histidinol phosphate + 2-oxoglutarate = 3-(imidazol-4-yl)-2-oxopropyl phosphate + L-glutamate</text>
        <dbReference type="Rhea" id="RHEA:23744"/>
        <dbReference type="ChEBI" id="CHEBI:16810"/>
        <dbReference type="ChEBI" id="CHEBI:29985"/>
        <dbReference type="ChEBI" id="CHEBI:57766"/>
        <dbReference type="ChEBI" id="CHEBI:57980"/>
        <dbReference type="EC" id="2.6.1.9"/>
    </reaction>
</comment>
<evidence type="ECO:0000256" key="2">
    <source>
        <dbReference type="ARBA" id="ARBA00005011"/>
    </source>
</evidence>
<feature type="modified residue" description="N6-(pyridoxal phosphate)lysine" evidence="9">
    <location>
        <position position="214"/>
    </location>
</feature>
<evidence type="ECO:0000256" key="3">
    <source>
        <dbReference type="ARBA" id="ARBA00007970"/>
    </source>
</evidence>
<name>A0A193FUZ0_9BORD</name>
<dbReference type="InterPro" id="IPR005861">
    <property type="entry name" value="HisP_aminotrans"/>
</dbReference>
<keyword evidence="7 9" id="KW-0663">Pyridoxal phosphate</keyword>
<dbReference type="InterPro" id="IPR015424">
    <property type="entry name" value="PyrdxlP-dep_Trfase"/>
</dbReference>
<dbReference type="PANTHER" id="PTHR43643:SF3">
    <property type="entry name" value="HISTIDINOL-PHOSPHATE AMINOTRANSFERASE"/>
    <property type="match status" value="1"/>
</dbReference>
<protein>
    <recommendedName>
        <fullName evidence="9">Histidinol-phosphate aminotransferase</fullName>
        <ecNumber evidence="9">2.6.1.9</ecNumber>
    </recommendedName>
    <alternativeName>
        <fullName evidence="9">Imidazole acetol-phosphate transaminase</fullName>
    </alternativeName>
</protein>
<dbReference type="SUPFAM" id="SSF53383">
    <property type="entry name" value="PLP-dependent transferases"/>
    <property type="match status" value="1"/>
</dbReference>
<dbReference type="PANTHER" id="PTHR43643">
    <property type="entry name" value="HISTIDINOL-PHOSPHATE AMINOTRANSFERASE 2"/>
    <property type="match status" value="1"/>
</dbReference>
<evidence type="ECO:0000256" key="6">
    <source>
        <dbReference type="ARBA" id="ARBA00022679"/>
    </source>
</evidence>
<comment type="pathway">
    <text evidence="2 9">Amino-acid biosynthesis; L-histidine biosynthesis; L-histidine from 5-phospho-alpha-D-ribose 1-diphosphate: step 7/9.</text>
</comment>
<dbReference type="Pfam" id="PF00155">
    <property type="entry name" value="Aminotran_1_2"/>
    <property type="match status" value="1"/>
</dbReference>
<evidence type="ECO:0000259" key="10">
    <source>
        <dbReference type="Pfam" id="PF00155"/>
    </source>
</evidence>
<dbReference type="AlphaFoldDB" id="A0A193FUZ0"/>
<keyword evidence="9" id="KW-0028">Amino-acid biosynthesis</keyword>
<accession>A0A193FUZ0</accession>
<evidence type="ECO:0000256" key="8">
    <source>
        <dbReference type="ARBA" id="ARBA00047481"/>
    </source>
</evidence>
<evidence type="ECO:0000256" key="4">
    <source>
        <dbReference type="ARBA" id="ARBA00011738"/>
    </source>
</evidence>
<feature type="domain" description="Aminotransferase class I/classII large" evidence="10">
    <location>
        <begin position="25"/>
        <end position="351"/>
    </location>
</feature>
<dbReference type="Gene3D" id="3.90.1150.10">
    <property type="entry name" value="Aspartate Aminotransferase, domain 1"/>
    <property type="match status" value="1"/>
</dbReference>
<keyword evidence="6 9" id="KW-0808">Transferase</keyword>
<comment type="subunit">
    <text evidence="4 9">Homodimer.</text>
</comment>